<feature type="non-terminal residue" evidence="2">
    <location>
        <position position="152"/>
    </location>
</feature>
<gene>
    <name evidence="2" type="ORF">IAA21_08340</name>
</gene>
<organism evidence="2 3">
    <name type="scientific">Candidatus Blautia faecigallinarum</name>
    <dbReference type="NCBI Taxonomy" id="2838488"/>
    <lineage>
        <taxon>Bacteria</taxon>
        <taxon>Bacillati</taxon>
        <taxon>Bacillota</taxon>
        <taxon>Clostridia</taxon>
        <taxon>Lachnospirales</taxon>
        <taxon>Lachnospiraceae</taxon>
        <taxon>Blautia</taxon>
    </lineage>
</organism>
<keyword evidence="2" id="KW-0418">Kinase</keyword>
<dbReference type="Pfam" id="PF00294">
    <property type="entry name" value="PfkB"/>
    <property type="match status" value="1"/>
</dbReference>
<dbReference type="Proteomes" id="UP000824041">
    <property type="component" value="Unassembled WGS sequence"/>
</dbReference>
<evidence type="ECO:0000313" key="3">
    <source>
        <dbReference type="Proteomes" id="UP000824041"/>
    </source>
</evidence>
<dbReference type="AlphaFoldDB" id="A0A9D2ITL8"/>
<dbReference type="GO" id="GO:0016301">
    <property type="term" value="F:kinase activity"/>
    <property type="evidence" value="ECO:0007669"/>
    <property type="project" value="UniProtKB-KW"/>
</dbReference>
<evidence type="ECO:0000313" key="2">
    <source>
        <dbReference type="EMBL" id="HIZ22786.1"/>
    </source>
</evidence>
<proteinExistence type="predicted"/>
<dbReference type="EMBL" id="DXBU01000114">
    <property type="protein sequence ID" value="HIZ22786.1"/>
    <property type="molecule type" value="Genomic_DNA"/>
</dbReference>
<reference evidence="2" key="2">
    <citation type="submission" date="2021-04" db="EMBL/GenBank/DDBJ databases">
        <authorList>
            <person name="Gilroy R."/>
        </authorList>
    </citation>
    <scope>NUCLEOTIDE SEQUENCE</scope>
    <source>
        <strain evidence="2">14324</strain>
    </source>
</reference>
<dbReference type="SUPFAM" id="SSF53613">
    <property type="entry name" value="Ribokinase-like"/>
    <property type="match status" value="1"/>
</dbReference>
<comment type="caution">
    <text evidence="2">The sequence shown here is derived from an EMBL/GenBank/DDBJ whole genome shotgun (WGS) entry which is preliminary data.</text>
</comment>
<protein>
    <submittedName>
        <fullName evidence="2">Sugar kinase</fullName>
    </submittedName>
</protein>
<feature type="domain" description="Carbohydrate kinase PfkB" evidence="1">
    <location>
        <begin position="17"/>
        <end position="100"/>
    </location>
</feature>
<name>A0A9D2ITL8_9FIRM</name>
<dbReference type="InterPro" id="IPR029056">
    <property type="entry name" value="Ribokinase-like"/>
</dbReference>
<dbReference type="InterPro" id="IPR011611">
    <property type="entry name" value="PfkB_dom"/>
</dbReference>
<dbReference type="Gene3D" id="3.40.1190.20">
    <property type="match status" value="1"/>
</dbReference>
<keyword evidence="2" id="KW-0808">Transferase</keyword>
<accession>A0A9D2ITL8</accession>
<evidence type="ECO:0000259" key="1">
    <source>
        <dbReference type="Pfam" id="PF00294"/>
    </source>
</evidence>
<sequence>MEEKNTVSAGKDHKVKILCAGEILLRFTPWGHGLIQEASGFTANYGGSEANVAVSLANLGIESSFFSVVPNNSLGKSALRMLRKNGVDCRHMILSTPKETPSHRLGCYYYEDGFDLRPGRVIYDRKNSAFTEYALGHIDLKEILKDFTWLHI</sequence>
<reference evidence="2" key="1">
    <citation type="journal article" date="2021" name="PeerJ">
        <title>Extensive microbial diversity within the chicken gut microbiome revealed by metagenomics and culture.</title>
        <authorList>
            <person name="Gilroy R."/>
            <person name="Ravi A."/>
            <person name="Getino M."/>
            <person name="Pursley I."/>
            <person name="Horton D.L."/>
            <person name="Alikhan N.F."/>
            <person name="Baker D."/>
            <person name="Gharbi K."/>
            <person name="Hall N."/>
            <person name="Watson M."/>
            <person name="Adriaenssens E.M."/>
            <person name="Foster-Nyarko E."/>
            <person name="Jarju S."/>
            <person name="Secka A."/>
            <person name="Antonio M."/>
            <person name="Oren A."/>
            <person name="Chaudhuri R.R."/>
            <person name="La Ragione R."/>
            <person name="Hildebrand F."/>
            <person name="Pallen M.J."/>
        </authorList>
    </citation>
    <scope>NUCLEOTIDE SEQUENCE</scope>
    <source>
        <strain evidence="2">14324</strain>
    </source>
</reference>